<comment type="similarity">
    <text evidence="1">Belongs to the LDH2/MDH2 oxidoreductase family.</text>
</comment>
<name>A0A5C4XK68_9HYPH</name>
<evidence type="ECO:0000256" key="2">
    <source>
        <dbReference type="ARBA" id="ARBA00023002"/>
    </source>
</evidence>
<dbReference type="PANTHER" id="PTHR11091">
    <property type="entry name" value="OXIDOREDUCTASE-RELATED"/>
    <property type="match status" value="1"/>
</dbReference>
<dbReference type="Proteomes" id="UP000311605">
    <property type="component" value="Unassembled WGS sequence"/>
</dbReference>
<dbReference type="AlphaFoldDB" id="A0A5C4XK68"/>
<dbReference type="InterPro" id="IPR003767">
    <property type="entry name" value="Malate/L-lactate_DH-like"/>
</dbReference>
<evidence type="ECO:0000313" key="4">
    <source>
        <dbReference type="Proteomes" id="UP000311605"/>
    </source>
</evidence>
<evidence type="ECO:0000256" key="1">
    <source>
        <dbReference type="ARBA" id="ARBA00006056"/>
    </source>
</evidence>
<dbReference type="RefSeq" id="WP_139676858.1">
    <property type="nucleotide sequence ID" value="NZ_VDMN01000002.1"/>
</dbReference>
<accession>A0A5C4XK68</accession>
<dbReference type="Pfam" id="PF02615">
    <property type="entry name" value="Ldh_2"/>
    <property type="match status" value="1"/>
</dbReference>
<sequence>MDASHQTVSLSDLDRFCRDILKGCGANEETANATTRAMMHATRCGVDSHGVRLLAHYVKALEGGRLNKTPNVQKVSGFGAVETLDADHAQGAVGAYAGMDRAIDLAKKFGIGAVGIRNNSHFGAAGAFSIEAARQGLIGLSFCNSDSFVRLHDGASRFHGTNPISMAVPVAGDDPWLLDMATSAVPFNRVLLYRSTGTQLPQGVASDEAGINTTDPNLTEMLAPLGDAFGFKGAGLAGIAEIFSAVLTGMRLSFDIPSMMGEDMQTPRQLGAFVIAIQPEAFVDRATFEAGMQRYVETLRTSPARAEAFVMAPGDREWKVAGHREANGVELDPVTRAAFLELSGAYGVSMPA</sequence>
<dbReference type="Gene3D" id="3.30.1370.60">
    <property type="entry name" value="Hypothetical oxidoreductase yiak, domain 2"/>
    <property type="match status" value="1"/>
</dbReference>
<dbReference type="InterPro" id="IPR043144">
    <property type="entry name" value="Mal/L-sulf/L-lact_DH-like_ah"/>
</dbReference>
<dbReference type="EMBL" id="VDMN01000002">
    <property type="protein sequence ID" value="TNM63955.1"/>
    <property type="molecule type" value="Genomic_DNA"/>
</dbReference>
<gene>
    <name evidence="3" type="ORF">FHP24_14325</name>
</gene>
<reference evidence="3 4" key="1">
    <citation type="submission" date="2019-06" db="EMBL/GenBank/DDBJ databases">
        <title>The draft genome of Rhizobium smilacinae PTYR-5.</title>
        <authorList>
            <person name="Liu L."/>
            <person name="Li L."/>
            <person name="Zhang X."/>
        </authorList>
    </citation>
    <scope>NUCLEOTIDE SEQUENCE [LARGE SCALE GENOMIC DNA]</scope>
    <source>
        <strain evidence="3 4">PTYR-5</strain>
    </source>
</reference>
<proteinExistence type="inferred from homology"/>
<dbReference type="InterPro" id="IPR043143">
    <property type="entry name" value="Mal/L-sulf/L-lact_DH-like_NADP"/>
</dbReference>
<dbReference type="SUPFAM" id="SSF89733">
    <property type="entry name" value="L-sulfolactate dehydrogenase-like"/>
    <property type="match status" value="1"/>
</dbReference>
<evidence type="ECO:0000313" key="3">
    <source>
        <dbReference type="EMBL" id="TNM63955.1"/>
    </source>
</evidence>
<keyword evidence="2" id="KW-0560">Oxidoreductase</keyword>
<dbReference type="PANTHER" id="PTHR11091:SF0">
    <property type="entry name" value="MALATE DEHYDROGENASE"/>
    <property type="match status" value="1"/>
</dbReference>
<protein>
    <submittedName>
        <fullName evidence="3">Ldh family oxidoreductase</fullName>
    </submittedName>
</protein>
<organism evidence="3 4">
    <name type="scientific">Aliirhizobium smilacinae</name>
    <dbReference type="NCBI Taxonomy" id="1395944"/>
    <lineage>
        <taxon>Bacteria</taxon>
        <taxon>Pseudomonadati</taxon>
        <taxon>Pseudomonadota</taxon>
        <taxon>Alphaproteobacteria</taxon>
        <taxon>Hyphomicrobiales</taxon>
        <taxon>Rhizobiaceae</taxon>
        <taxon>Aliirhizobium</taxon>
    </lineage>
</organism>
<dbReference type="OrthoDB" id="9811519at2"/>
<keyword evidence="4" id="KW-1185">Reference proteome</keyword>
<dbReference type="Gene3D" id="1.10.1530.10">
    <property type="match status" value="1"/>
</dbReference>
<dbReference type="InterPro" id="IPR036111">
    <property type="entry name" value="Mal/L-sulfo/L-lacto_DH-like_sf"/>
</dbReference>
<dbReference type="GO" id="GO:0016491">
    <property type="term" value="F:oxidoreductase activity"/>
    <property type="evidence" value="ECO:0007669"/>
    <property type="project" value="UniProtKB-KW"/>
</dbReference>
<comment type="caution">
    <text evidence="3">The sequence shown here is derived from an EMBL/GenBank/DDBJ whole genome shotgun (WGS) entry which is preliminary data.</text>
</comment>